<feature type="compositionally biased region" description="Basic and acidic residues" evidence="1">
    <location>
        <begin position="42"/>
        <end position="55"/>
    </location>
</feature>
<evidence type="ECO:0000256" key="1">
    <source>
        <dbReference type="SAM" id="MobiDB-lite"/>
    </source>
</evidence>
<gene>
    <name evidence="2" type="ORF">BN1080_01093</name>
</gene>
<evidence type="ECO:0000313" key="2">
    <source>
        <dbReference type="EMBL" id="CEG22171.1"/>
    </source>
</evidence>
<accession>A0A098ELM4</accession>
<evidence type="ECO:0000313" key="3">
    <source>
        <dbReference type="Proteomes" id="UP000043699"/>
    </source>
</evidence>
<dbReference type="AlphaFoldDB" id="A0A098ELM4"/>
<proteinExistence type="predicted"/>
<feature type="region of interest" description="Disordered" evidence="1">
    <location>
        <begin position="33"/>
        <end position="55"/>
    </location>
</feature>
<dbReference type="EMBL" id="CCXS01000001">
    <property type="protein sequence ID" value="CEG22171.1"/>
    <property type="molecule type" value="Genomic_DNA"/>
</dbReference>
<protein>
    <submittedName>
        <fullName evidence="2">Uncharacterized protein</fullName>
    </submittedName>
</protein>
<dbReference type="RefSeq" id="WP_199876593.1">
    <property type="nucleotide sequence ID" value="NZ_CCXS01000001.1"/>
</dbReference>
<sequence>MERARVDQKEISRLLEEDYYAVLNMIGEGGPDYAAIEDDAPEEVKRDAKKAEELQ</sequence>
<reference evidence="2 3" key="1">
    <citation type="submission" date="2014-09" db="EMBL/GenBank/DDBJ databases">
        <authorList>
            <person name="Urmite Genomes Urmite Genomes"/>
        </authorList>
    </citation>
    <scope>NUCLEOTIDE SEQUENCE [LARGE SCALE GENOMIC DNA]</scope>
    <source>
        <strain evidence="2 3">ES2</strain>
    </source>
</reference>
<dbReference type="Proteomes" id="UP000043699">
    <property type="component" value="Unassembled WGS sequence"/>
</dbReference>
<name>A0A098ELM4_9BACL</name>
<organism evidence="2 3">
    <name type="scientific">Planococcus massiliensis</name>
    <dbReference type="NCBI Taxonomy" id="1499687"/>
    <lineage>
        <taxon>Bacteria</taxon>
        <taxon>Bacillati</taxon>
        <taxon>Bacillota</taxon>
        <taxon>Bacilli</taxon>
        <taxon>Bacillales</taxon>
        <taxon>Caryophanaceae</taxon>
        <taxon>Planococcus</taxon>
    </lineage>
</organism>
<keyword evidence="3" id="KW-1185">Reference proteome</keyword>